<dbReference type="OrthoDB" id="4337860at2"/>
<accession>A0A563EEB3</accession>
<dbReference type="InterPro" id="IPR003346">
    <property type="entry name" value="Transposase_20"/>
</dbReference>
<evidence type="ECO:0000313" key="5">
    <source>
        <dbReference type="Proteomes" id="UP000316639"/>
    </source>
</evidence>
<dbReference type="InterPro" id="IPR002525">
    <property type="entry name" value="Transp_IS110-like_N"/>
</dbReference>
<feature type="domain" description="Transposase IS116/IS110/IS902 C-terminal" evidence="3">
    <location>
        <begin position="239"/>
        <end position="316"/>
    </location>
</feature>
<dbReference type="GO" id="GO:0003677">
    <property type="term" value="F:DNA binding"/>
    <property type="evidence" value="ECO:0007669"/>
    <property type="project" value="InterPro"/>
</dbReference>
<dbReference type="PANTHER" id="PTHR33055">
    <property type="entry name" value="TRANSPOSASE FOR INSERTION SEQUENCE ELEMENT IS1111A"/>
    <property type="match status" value="1"/>
</dbReference>
<feature type="region of interest" description="Disordered" evidence="1">
    <location>
        <begin position="85"/>
        <end position="126"/>
    </location>
</feature>
<protein>
    <submittedName>
        <fullName evidence="4">IS110 family transposase</fullName>
    </submittedName>
</protein>
<dbReference type="AlphaFoldDB" id="A0A563EEB3"/>
<evidence type="ECO:0000313" key="4">
    <source>
        <dbReference type="EMBL" id="TWP42644.1"/>
    </source>
</evidence>
<organism evidence="4 5">
    <name type="scientific">Lentzea tibetensis</name>
    <dbReference type="NCBI Taxonomy" id="2591470"/>
    <lineage>
        <taxon>Bacteria</taxon>
        <taxon>Bacillati</taxon>
        <taxon>Actinomycetota</taxon>
        <taxon>Actinomycetes</taxon>
        <taxon>Pseudonocardiales</taxon>
        <taxon>Pseudonocardiaceae</taxon>
        <taxon>Lentzea</taxon>
    </lineage>
</organism>
<gene>
    <name evidence="4" type="ORF">FKR81_43030</name>
</gene>
<dbReference type="NCBIfam" id="NF033542">
    <property type="entry name" value="transpos_IS110"/>
    <property type="match status" value="1"/>
</dbReference>
<dbReference type="EMBL" id="VOBR01000088">
    <property type="protein sequence ID" value="TWP42644.1"/>
    <property type="molecule type" value="Genomic_DNA"/>
</dbReference>
<reference evidence="4 5" key="1">
    <citation type="submission" date="2019-07" db="EMBL/GenBank/DDBJ databases">
        <title>Lentzea xizangensis sp. nov., isolated from Qinghai-Tibetan Plateau Soils.</title>
        <authorList>
            <person name="Huang J."/>
        </authorList>
    </citation>
    <scope>NUCLEOTIDE SEQUENCE [LARGE SCALE GENOMIC DNA]</scope>
    <source>
        <strain evidence="4 5">FXJ1.1311</strain>
    </source>
</reference>
<evidence type="ECO:0000259" key="2">
    <source>
        <dbReference type="Pfam" id="PF01548"/>
    </source>
</evidence>
<keyword evidence="5" id="KW-1185">Reference proteome</keyword>
<evidence type="ECO:0000259" key="3">
    <source>
        <dbReference type="Pfam" id="PF02371"/>
    </source>
</evidence>
<dbReference type="Pfam" id="PF01548">
    <property type="entry name" value="DEDD_Tnp_IS110"/>
    <property type="match status" value="1"/>
</dbReference>
<dbReference type="GO" id="GO:0006313">
    <property type="term" value="P:DNA transposition"/>
    <property type="evidence" value="ECO:0007669"/>
    <property type="project" value="InterPro"/>
</dbReference>
<dbReference type="PANTHER" id="PTHR33055:SF16">
    <property type="entry name" value="TRANSPOSASE FOR INSERTION SEQUENCE ELEMENT IS1547"/>
    <property type="match status" value="1"/>
</dbReference>
<dbReference type="Pfam" id="PF02371">
    <property type="entry name" value="Transposase_20"/>
    <property type="match status" value="1"/>
</dbReference>
<name>A0A563EEB3_9PSEU</name>
<comment type="caution">
    <text evidence="4">The sequence shown here is derived from an EMBL/GenBank/DDBJ whole genome shotgun (WGS) entry which is preliminary data.</text>
</comment>
<evidence type="ECO:0000256" key="1">
    <source>
        <dbReference type="SAM" id="MobiDB-lite"/>
    </source>
</evidence>
<dbReference type="Proteomes" id="UP000316639">
    <property type="component" value="Unassembled WGS sequence"/>
</dbReference>
<feature type="domain" description="Transposase IS110-like N-terminal" evidence="2">
    <location>
        <begin position="10"/>
        <end position="153"/>
    </location>
</feature>
<proteinExistence type="predicted"/>
<dbReference type="GO" id="GO:0004803">
    <property type="term" value="F:transposase activity"/>
    <property type="evidence" value="ECO:0007669"/>
    <property type="project" value="InterPro"/>
</dbReference>
<dbReference type="InterPro" id="IPR047650">
    <property type="entry name" value="Transpos_IS110"/>
</dbReference>
<sequence length="362" mass="38753">MVPVGEITGGVDTHKKFHVAAARDGLGRLLGTKRFEATLAGYVALLGWLAGFGPVTLVGVEGTGCYGAGLTGYLTGRGIRVVEVDRPNRQHRRRAGKSDPADAIAAATAAQSGAATTTPKPRTGPVESVRVLREARQLWTTARTAAINTLKALIITAPPGLREQLEPLSDTALISCCAGFEPIAAADSAIVLLDHETAVRHTLGELARTIAAHTTRIRELDTRLHALVEHIAPRTSGLFGIGPGRAAQLLLTATSPDRLHSEAAFARLTGVAPQDCGSGHTSGRHRLSRAGDRQANSVLYYIVLTRLAWHEPTRTYLAQRLNPNGGNKKHLIRCLKRYLAREIYPRLIADLTQLTRQSTPAA</sequence>
<feature type="compositionally biased region" description="Low complexity" evidence="1">
    <location>
        <begin position="101"/>
        <end position="118"/>
    </location>
</feature>